<dbReference type="Pfam" id="PF18919">
    <property type="entry name" value="DUF5670"/>
    <property type="match status" value="1"/>
</dbReference>
<name>A0A6I6EV04_9CLOT</name>
<dbReference type="NCBIfam" id="NF033488">
    <property type="entry name" value="lmo0937_fam_TM"/>
    <property type="match status" value="1"/>
</dbReference>
<keyword evidence="1" id="KW-0812">Transmembrane</keyword>
<dbReference type="Proteomes" id="UP000422764">
    <property type="component" value="Chromosome"/>
</dbReference>
<keyword evidence="1" id="KW-1133">Transmembrane helix</keyword>
<evidence type="ECO:0000313" key="3">
    <source>
        <dbReference type="Proteomes" id="UP000422764"/>
    </source>
</evidence>
<organism evidence="2 3">
    <name type="scientific">Clostridium bovifaecis</name>
    <dbReference type="NCBI Taxonomy" id="2184719"/>
    <lineage>
        <taxon>Bacteria</taxon>
        <taxon>Bacillati</taxon>
        <taxon>Bacillota</taxon>
        <taxon>Clostridia</taxon>
        <taxon>Eubacteriales</taxon>
        <taxon>Clostridiaceae</taxon>
        <taxon>Clostridium</taxon>
    </lineage>
</organism>
<dbReference type="InterPro" id="IPR043727">
    <property type="entry name" value="Lmo0937-like"/>
</dbReference>
<reference evidence="2 3" key="1">
    <citation type="submission" date="2019-12" db="EMBL/GenBank/DDBJ databases">
        <title>Genome sequenceing of Clostridium bovifaecis.</title>
        <authorList>
            <person name="Yao Y."/>
        </authorList>
    </citation>
    <scope>NUCLEOTIDE SEQUENCE [LARGE SCALE GENOMIC DNA]</scope>
    <source>
        <strain evidence="2 3">BXX</strain>
    </source>
</reference>
<dbReference type="EMBL" id="CP046522">
    <property type="protein sequence ID" value="QGU93991.1"/>
    <property type="molecule type" value="Genomic_DNA"/>
</dbReference>
<proteinExistence type="predicted"/>
<keyword evidence="3" id="KW-1185">Reference proteome</keyword>
<feature type="transmembrane region" description="Helical" evidence="1">
    <location>
        <begin position="12"/>
        <end position="41"/>
    </location>
</feature>
<accession>A0A6I6EV04</accession>
<gene>
    <name evidence="2" type="ORF">GOM49_01550</name>
</gene>
<sequence length="59" mass="6493">MTLLRWIGGIVVLFWVLGLIFRIGGGLIHLLLIVAAVVFIFDAITGRGKDNGDGRRDRT</sequence>
<dbReference type="AlphaFoldDB" id="A0A6I6EV04"/>
<evidence type="ECO:0000256" key="1">
    <source>
        <dbReference type="SAM" id="Phobius"/>
    </source>
</evidence>
<evidence type="ECO:0000313" key="2">
    <source>
        <dbReference type="EMBL" id="QGU93991.1"/>
    </source>
</evidence>
<keyword evidence="1" id="KW-0472">Membrane</keyword>
<protein>
    <submittedName>
        <fullName evidence="2">Lmo0937 family membrane protein</fullName>
    </submittedName>
</protein>